<feature type="signal peptide" evidence="1">
    <location>
        <begin position="1"/>
        <end position="26"/>
    </location>
</feature>
<accession>A0A239EDR1</accession>
<sequence length="207" mass="22774">MFHSLKRIATTLALGLALSVSGMAQAQDAEPEVVSLAKVIEDIAASRQATIDRIDTLSAEIDLATVELNEADAAFDEMIATLRAHAAVGDPDGSYVTRLQALEESAKVDAQAAKVEGFLDFEEAFLEDAQVFSDQRGTLVSEFEALERRIRAVEAERKRIVFLIKLRRYDQIQQLFADATGIIQQGADRVAQVEDALRKRDPNLVEN</sequence>
<proteinExistence type="predicted"/>
<dbReference type="RefSeq" id="WP_089277644.1">
    <property type="nucleotide sequence ID" value="NZ_FZON01000014.1"/>
</dbReference>
<feature type="chain" id="PRO_5012263622" evidence="1">
    <location>
        <begin position="27"/>
        <end position="207"/>
    </location>
</feature>
<dbReference type="EMBL" id="FZON01000014">
    <property type="protein sequence ID" value="SNS42133.1"/>
    <property type="molecule type" value="Genomic_DNA"/>
</dbReference>
<dbReference type="AlphaFoldDB" id="A0A239EDR1"/>
<organism evidence="2 3">
    <name type="scientific">Antarctobacter heliothermus</name>
    <dbReference type="NCBI Taxonomy" id="74033"/>
    <lineage>
        <taxon>Bacteria</taxon>
        <taxon>Pseudomonadati</taxon>
        <taxon>Pseudomonadota</taxon>
        <taxon>Alphaproteobacteria</taxon>
        <taxon>Rhodobacterales</taxon>
        <taxon>Roseobacteraceae</taxon>
        <taxon>Antarctobacter</taxon>
    </lineage>
</organism>
<gene>
    <name evidence="2" type="ORF">SAMN04488078_101457</name>
</gene>
<reference evidence="2 3" key="1">
    <citation type="submission" date="2017-06" db="EMBL/GenBank/DDBJ databases">
        <authorList>
            <person name="Kim H.J."/>
            <person name="Triplett B.A."/>
        </authorList>
    </citation>
    <scope>NUCLEOTIDE SEQUENCE [LARGE SCALE GENOMIC DNA]</scope>
    <source>
        <strain evidence="2 3">DSM 11445</strain>
    </source>
</reference>
<evidence type="ECO:0000313" key="2">
    <source>
        <dbReference type="EMBL" id="SNS42133.1"/>
    </source>
</evidence>
<keyword evidence="1" id="KW-0732">Signal</keyword>
<dbReference type="Proteomes" id="UP000198440">
    <property type="component" value="Unassembled WGS sequence"/>
</dbReference>
<protein>
    <submittedName>
        <fullName evidence="2">Uncharacterized protein</fullName>
    </submittedName>
</protein>
<evidence type="ECO:0000313" key="3">
    <source>
        <dbReference type="Proteomes" id="UP000198440"/>
    </source>
</evidence>
<dbReference type="OrthoDB" id="7835940at2"/>
<name>A0A239EDR1_9RHOB</name>
<evidence type="ECO:0000256" key="1">
    <source>
        <dbReference type="SAM" id="SignalP"/>
    </source>
</evidence>